<gene>
    <name evidence="2" type="ORF">NE686_07685</name>
</gene>
<keyword evidence="1" id="KW-0732">Signal</keyword>
<name>A0ABT1S914_9FIRM</name>
<organism evidence="2 3">
    <name type="scientific">Tissierella carlieri</name>
    <dbReference type="NCBI Taxonomy" id="689904"/>
    <lineage>
        <taxon>Bacteria</taxon>
        <taxon>Bacillati</taxon>
        <taxon>Bacillota</taxon>
        <taxon>Tissierellia</taxon>
        <taxon>Tissierellales</taxon>
        <taxon>Tissierellaceae</taxon>
        <taxon>Tissierella</taxon>
    </lineage>
</organism>
<dbReference type="RefSeq" id="WP_256311037.1">
    <property type="nucleotide sequence ID" value="NZ_JANGAC010000004.1"/>
</dbReference>
<sequence length="61" mass="6489">MKINMFKMKKMLIALCMSIVLLSQFGMSVLAAGNYVPAIDNDGGGGTVRGGGKCDLDMPDY</sequence>
<comment type="caution">
    <text evidence="2">The sequence shown here is derived from an EMBL/GenBank/DDBJ whole genome shotgun (WGS) entry which is preliminary data.</text>
</comment>
<reference evidence="2 3" key="1">
    <citation type="submission" date="2022-06" db="EMBL/GenBank/DDBJ databases">
        <title>Isolation of gut microbiota from human fecal samples.</title>
        <authorList>
            <person name="Pamer E.G."/>
            <person name="Barat B."/>
            <person name="Waligurski E."/>
            <person name="Medina S."/>
            <person name="Paddock L."/>
            <person name="Mostad J."/>
        </authorList>
    </citation>
    <scope>NUCLEOTIDE SEQUENCE [LARGE SCALE GENOMIC DNA]</scope>
    <source>
        <strain evidence="2 3">DFI.7.95</strain>
    </source>
</reference>
<evidence type="ECO:0000256" key="1">
    <source>
        <dbReference type="SAM" id="SignalP"/>
    </source>
</evidence>
<feature type="chain" id="PRO_5047490100" evidence="1">
    <location>
        <begin position="32"/>
        <end position="61"/>
    </location>
</feature>
<evidence type="ECO:0000313" key="3">
    <source>
        <dbReference type="Proteomes" id="UP001524478"/>
    </source>
</evidence>
<proteinExistence type="predicted"/>
<accession>A0ABT1S914</accession>
<dbReference type="EMBL" id="JANGAC010000004">
    <property type="protein sequence ID" value="MCQ4922959.1"/>
    <property type="molecule type" value="Genomic_DNA"/>
</dbReference>
<feature type="signal peptide" evidence="1">
    <location>
        <begin position="1"/>
        <end position="31"/>
    </location>
</feature>
<evidence type="ECO:0000313" key="2">
    <source>
        <dbReference type="EMBL" id="MCQ4922959.1"/>
    </source>
</evidence>
<keyword evidence="3" id="KW-1185">Reference proteome</keyword>
<dbReference type="Proteomes" id="UP001524478">
    <property type="component" value="Unassembled WGS sequence"/>
</dbReference>
<protein>
    <submittedName>
        <fullName evidence="2">Uncharacterized protein</fullName>
    </submittedName>
</protein>